<name>A0A271K9U8_9HYPH</name>
<protein>
    <submittedName>
        <fullName evidence="1">Uncharacterized protein</fullName>
    </submittedName>
</protein>
<organism evidence="1 2">
    <name type="scientific">Mesorhizobium wenxiniae</name>
    <dbReference type="NCBI Taxonomy" id="2014805"/>
    <lineage>
        <taxon>Bacteria</taxon>
        <taxon>Pseudomonadati</taxon>
        <taxon>Pseudomonadota</taxon>
        <taxon>Alphaproteobacteria</taxon>
        <taxon>Hyphomicrobiales</taxon>
        <taxon>Phyllobacteriaceae</taxon>
        <taxon>Mesorhizobium</taxon>
    </lineage>
</organism>
<evidence type="ECO:0000313" key="1">
    <source>
        <dbReference type="EMBL" id="PAP91805.1"/>
    </source>
</evidence>
<accession>A0A271K9U8</accession>
<proteinExistence type="predicted"/>
<dbReference type="AlphaFoldDB" id="A0A271K9U8"/>
<keyword evidence="2" id="KW-1185">Reference proteome</keyword>
<comment type="caution">
    <text evidence="1">The sequence shown here is derived from an EMBL/GenBank/DDBJ whole genome shotgun (WGS) entry which is preliminary data.</text>
</comment>
<gene>
    <name evidence="1" type="ORF">CIT31_31820</name>
</gene>
<evidence type="ECO:0000313" key="2">
    <source>
        <dbReference type="Proteomes" id="UP000215931"/>
    </source>
</evidence>
<dbReference type="Proteomes" id="UP000215931">
    <property type="component" value="Unassembled WGS sequence"/>
</dbReference>
<reference evidence="1 2" key="1">
    <citation type="submission" date="2017-08" db="EMBL/GenBank/DDBJ databases">
        <title>Mesorhizobium wenxinae sp. nov., a novel rhizobial species isolated from root nodules of chickpea (Cicer arietinum L.).</title>
        <authorList>
            <person name="Zhang J."/>
        </authorList>
    </citation>
    <scope>NUCLEOTIDE SEQUENCE [LARGE SCALE GENOMIC DNA]</scope>
    <source>
        <strain evidence="2">WYCCWR 10019</strain>
    </source>
</reference>
<sequence>MKAAAENSKRTLDAIFAIGRRIGRTNEKGPRLWRRAGAIGLGPTCSGEAQGGAPTAHRQSLEIANFLLDDRFAGTKIMLFKRGEIAMPDGIESTSVRAWRRVSAK</sequence>
<dbReference type="EMBL" id="NPKH01000039">
    <property type="protein sequence ID" value="PAP91805.1"/>
    <property type="molecule type" value="Genomic_DNA"/>
</dbReference>